<dbReference type="PANTHER" id="PTHR11669">
    <property type="entry name" value="REPLICATION FACTOR C / DNA POLYMERASE III GAMMA-TAU SUBUNIT"/>
    <property type="match status" value="1"/>
</dbReference>
<name>A0A2M7VB08_9BACT</name>
<organism evidence="1 2">
    <name type="scientific">Candidatus Magasanikbacteria bacterium CG_4_10_14_0_2_um_filter_33_14</name>
    <dbReference type="NCBI Taxonomy" id="1974636"/>
    <lineage>
        <taxon>Bacteria</taxon>
        <taxon>Candidatus Magasanikiibacteriota</taxon>
    </lineage>
</organism>
<evidence type="ECO:0008006" key="3">
    <source>
        <dbReference type="Google" id="ProtNLM"/>
    </source>
</evidence>
<dbReference type="EMBL" id="PFPL01000033">
    <property type="protein sequence ID" value="PIZ96100.1"/>
    <property type="molecule type" value="Genomic_DNA"/>
</dbReference>
<evidence type="ECO:0000313" key="2">
    <source>
        <dbReference type="Proteomes" id="UP000231453"/>
    </source>
</evidence>
<reference evidence="2" key="1">
    <citation type="submission" date="2017-09" db="EMBL/GenBank/DDBJ databases">
        <title>Depth-based differentiation of microbial function through sediment-hosted aquifers and enrichment of novel symbionts in the deep terrestrial subsurface.</title>
        <authorList>
            <person name="Probst A.J."/>
            <person name="Ladd B."/>
            <person name="Jarett J.K."/>
            <person name="Geller-Mcgrath D.E."/>
            <person name="Sieber C.M.K."/>
            <person name="Emerson J.B."/>
            <person name="Anantharaman K."/>
            <person name="Thomas B.C."/>
            <person name="Malmstrom R."/>
            <person name="Stieglmeier M."/>
            <person name="Klingl A."/>
            <person name="Woyke T."/>
            <person name="Ryan C.M."/>
            <person name="Banfield J.F."/>
        </authorList>
    </citation>
    <scope>NUCLEOTIDE SEQUENCE [LARGE SCALE GENOMIC DNA]</scope>
</reference>
<dbReference type="Pfam" id="PF13177">
    <property type="entry name" value="DNA_pol3_delta2"/>
    <property type="match status" value="1"/>
</dbReference>
<dbReference type="InterPro" id="IPR027417">
    <property type="entry name" value="P-loop_NTPase"/>
</dbReference>
<evidence type="ECO:0000313" key="1">
    <source>
        <dbReference type="EMBL" id="PIZ96100.1"/>
    </source>
</evidence>
<dbReference type="Gene3D" id="3.40.50.300">
    <property type="entry name" value="P-loop containing nucleotide triphosphate hydrolases"/>
    <property type="match status" value="1"/>
</dbReference>
<dbReference type="AlphaFoldDB" id="A0A2M7VB08"/>
<dbReference type="InterPro" id="IPR050238">
    <property type="entry name" value="DNA_Rep/Repair_Clamp_Loader"/>
</dbReference>
<dbReference type="GO" id="GO:0006261">
    <property type="term" value="P:DNA-templated DNA replication"/>
    <property type="evidence" value="ECO:0007669"/>
    <property type="project" value="TreeGrafter"/>
</dbReference>
<sequence length="307" mass="35216">MLLYAYMESIIGHKRVLDFFEKVKENDNFSHAYCFSGPENVGKFSVAKFLAAQILGVNVNKIFTSTDFYLLEQSIKEKTGKLAKDISIDQVREMISFLSKHSFLGGYQVAIINNADLLNTSASNALLKTLEEPGKKTIIILITVDEKKLLPTILSRCQLINFTTVSEEIIRDFVLNGDLPTEKQEYIIKYSCGLPGITVKLMSEEDYYDKHLQETQRFDDLFGKLFYEKLKSVEELFGDKSDHIQARNNLLQILNIWQIKLHLSLQDGKISKEVFEKLYNSLKQARNNLGKNIHPRLLVENILLQIP</sequence>
<proteinExistence type="predicted"/>
<gene>
    <name evidence="1" type="ORF">COX80_02090</name>
</gene>
<comment type="caution">
    <text evidence="1">The sequence shown here is derived from an EMBL/GenBank/DDBJ whole genome shotgun (WGS) entry which is preliminary data.</text>
</comment>
<dbReference type="Proteomes" id="UP000231453">
    <property type="component" value="Unassembled WGS sequence"/>
</dbReference>
<protein>
    <recommendedName>
        <fullName evidence="3">DNA polymerase III subunit delta</fullName>
    </recommendedName>
</protein>
<dbReference type="SUPFAM" id="SSF52540">
    <property type="entry name" value="P-loop containing nucleoside triphosphate hydrolases"/>
    <property type="match status" value="1"/>
</dbReference>
<accession>A0A2M7VB08</accession>
<dbReference type="PANTHER" id="PTHR11669:SF8">
    <property type="entry name" value="DNA POLYMERASE III SUBUNIT DELTA"/>
    <property type="match status" value="1"/>
</dbReference>